<dbReference type="AlphaFoldDB" id="A0A4P9ZYV3"/>
<protein>
    <submittedName>
        <fullName evidence="8">Homeodomain-like protein</fullName>
    </submittedName>
</protein>
<keyword evidence="9" id="KW-1185">Reference proteome</keyword>
<dbReference type="SUPFAM" id="SSF46689">
    <property type="entry name" value="Homeodomain-like"/>
    <property type="match status" value="1"/>
</dbReference>
<dbReference type="GO" id="GO:0042796">
    <property type="term" value="P:snRNA transcription by RNA polymerase III"/>
    <property type="evidence" value="ECO:0007669"/>
    <property type="project" value="TreeGrafter"/>
</dbReference>
<dbReference type="InterPro" id="IPR017930">
    <property type="entry name" value="Myb_dom"/>
</dbReference>
<evidence type="ECO:0000313" key="8">
    <source>
        <dbReference type="EMBL" id="RKP38934.1"/>
    </source>
</evidence>
<dbReference type="Pfam" id="PF00249">
    <property type="entry name" value="Myb_DNA-binding"/>
    <property type="match status" value="2"/>
</dbReference>
<dbReference type="EMBL" id="ML002315">
    <property type="protein sequence ID" value="RKP38934.1"/>
    <property type="molecule type" value="Genomic_DNA"/>
</dbReference>
<keyword evidence="8" id="KW-0371">Homeobox</keyword>
<dbReference type="InterPro" id="IPR051575">
    <property type="entry name" value="Myb-like_DNA-bd"/>
</dbReference>
<feature type="non-terminal residue" evidence="8">
    <location>
        <position position="86"/>
    </location>
</feature>
<feature type="domain" description="SANT" evidence="6">
    <location>
        <begin position="1"/>
        <end position="48"/>
    </location>
</feature>
<dbReference type="PANTHER" id="PTHR46621">
    <property type="entry name" value="SNRNA-ACTIVATING PROTEIN COMPLEX SUBUNIT 4"/>
    <property type="match status" value="1"/>
</dbReference>
<dbReference type="STRING" id="215637.A0A4P9ZYV3"/>
<evidence type="ECO:0000256" key="4">
    <source>
        <dbReference type="ARBA" id="ARBA00023242"/>
    </source>
</evidence>
<dbReference type="InterPro" id="IPR009057">
    <property type="entry name" value="Homeodomain-like_sf"/>
</dbReference>
<dbReference type="GO" id="GO:0000978">
    <property type="term" value="F:RNA polymerase II cis-regulatory region sequence-specific DNA binding"/>
    <property type="evidence" value="ECO:0007669"/>
    <property type="project" value="TreeGrafter"/>
</dbReference>
<organism evidence="8 9">
    <name type="scientific">Dimargaris cristalligena</name>
    <dbReference type="NCBI Taxonomy" id="215637"/>
    <lineage>
        <taxon>Eukaryota</taxon>
        <taxon>Fungi</taxon>
        <taxon>Fungi incertae sedis</taxon>
        <taxon>Zoopagomycota</taxon>
        <taxon>Kickxellomycotina</taxon>
        <taxon>Dimargaritomycetes</taxon>
        <taxon>Dimargaritales</taxon>
        <taxon>Dimargaritaceae</taxon>
        <taxon>Dimargaris</taxon>
    </lineage>
</organism>
<feature type="domain" description="HTH myb-type" evidence="7">
    <location>
        <begin position="1"/>
        <end position="48"/>
    </location>
</feature>
<name>A0A4P9ZYV3_9FUNG</name>
<feature type="domain" description="Myb-like" evidence="5">
    <location>
        <begin position="47"/>
        <end position="86"/>
    </location>
</feature>
<feature type="domain" description="Myb-like" evidence="5">
    <location>
        <begin position="1"/>
        <end position="44"/>
    </location>
</feature>
<accession>A0A4P9ZYV3</accession>
<dbReference type="CDD" id="cd00167">
    <property type="entry name" value="SANT"/>
    <property type="match status" value="2"/>
</dbReference>
<dbReference type="GO" id="GO:0042795">
    <property type="term" value="P:snRNA transcription by RNA polymerase II"/>
    <property type="evidence" value="ECO:0007669"/>
    <property type="project" value="TreeGrafter"/>
</dbReference>
<dbReference type="PROSITE" id="PS50090">
    <property type="entry name" value="MYB_LIKE"/>
    <property type="match status" value="2"/>
</dbReference>
<feature type="non-terminal residue" evidence="8">
    <location>
        <position position="1"/>
    </location>
</feature>
<dbReference type="Proteomes" id="UP000268162">
    <property type="component" value="Unassembled WGS sequence"/>
</dbReference>
<dbReference type="GO" id="GO:0019185">
    <property type="term" value="C:snRNA-activating protein complex"/>
    <property type="evidence" value="ECO:0007669"/>
    <property type="project" value="TreeGrafter"/>
</dbReference>
<evidence type="ECO:0000259" key="7">
    <source>
        <dbReference type="PROSITE" id="PS51294"/>
    </source>
</evidence>
<dbReference type="PROSITE" id="PS51294">
    <property type="entry name" value="HTH_MYB"/>
    <property type="match status" value="2"/>
</dbReference>
<evidence type="ECO:0000256" key="3">
    <source>
        <dbReference type="ARBA" id="ARBA00023163"/>
    </source>
</evidence>
<dbReference type="InterPro" id="IPR001005">
    <property type="entry name" value="SANT/Myb"/>
</dbReference>
<keyword evidence="3" id="KW-0804">Transcription</keyword>
<sequence length="86" mass="10030">WSAEEVDLLNTAIGTYGTSDWLLIAKAVGTRSGMQCFLRYHRNRKMAPGESKRAWTRNEDNRIRRLVAKHGHRWKSFEPKFPGRTN</sequence>
<keyword evidence="4" id="KW-0539">Nucleus</keyword>
<evidence type="ECO:0000256" key="1">
    <source>
        <dbReference type="ARBA" id="ARBA00023015"/>
    </source>
</evidence>
<feature type="domain" description="HTH myb-type" evidence="7">
    <location>
        <begin position="52"/>
        <end position="86"/>
    </location>
</feature>
<dbReference type="GO" id="GO:0001006">
    <property type="term" value="F:RNA polymerase III type 3 promoter sequence-specific DNA binding"/>
    <property type="evidence" value="ECO:0007669"/>
    <property type="project" value="TreeGrafter"/>
</dbReference>
<dbReference type="Gene3D" id="1.10.10.60">
    <property type="entry name" value="Homeodomain-like"/>
    <property type="match status" value="2"/>
</dbReference>
<dbReference type="SMART" id="SM00717">
    <property type="entry name" value="SANT"/>
    <property type="match status" value="1"/>
</dbReference>
<evidence type="ECO:0000259" key="5">
    <source>
        <dbReference type="PROSITE" id="PS50090"/>
    </source>
</evidence>
<dbReference type="PANTHER" id="PTHR46621:SF1">
    <property type="entry name" value="SNRNA-ACTIVATING PROTEIN COMPLEX SUBUNIT 4"/>
    <property type="match status" value="1"/>
</dbReference>
<keyword evidence="2 8" id="KW-0238">DNA-binding</keyword>
<evidence type="ECO:0000259" key="6">
    <source>
        <dbReference type="PROSITE" id="PS51293"/>
    </source>
</evidence>
<dbReference type="PROSITE" id="PS51293">
    <property type="entry name" value="SANT"/>
    <property type="match status" value="1"/>
</dbReference>
<evidence type="ECO:0000313" key="9">
    <source>
        <dbReference type="Proteomes" id="UP000268162"/>
    </source>
</evidence>
<gene>
    <name evidence="8" type="ORF">BJ085DRAFT_5276</name>
</gene>
<evidence type="ECO:0000256" key="2">
    <source>
        <dbReference type="ARBA" id="ARBA00023125"/>
    </source>
</evidence>
<reference evidence="9" key="1">
    <citation type="journal article" date="2018" name="Nat. Microbiol.">
        <title>Leveraging single-cell genomics to expand the fungal tree of life.</title>
        <authorList>
            <person name="Ahrendt S.R."/>
            <person name="Quandt C.A."/>
            <person name="Ciobanu D."/>
            <person name="Clum A."/>
            <person name="Salamov A."/>
            <person name="Andreopoulos B."/>
            <person name="Cheng J.F."/>
            <person name="Woyke T."/>
            <person name="Pelin A."/>
            <person name="Henrissat B."/>
            <person name="Reynolds N.K."/>
            <person name="Benny G.L."/>
            <person name="Smith M.E."/>
            <person name="James T.Y."/>
            <person name="Grigoriev I.V."/>
        </authorList>
    </citation>
    <scope>NUCLEOTIDE SEQUENCE [LARGE SCALE GENOMIC DNA]</scope>
    <source>
        <strain evidence="9">RSA 468</strain>
    </source>
</reference>
<keyword evidence="1" id="KW-0805">Transcription regulation</keyword>
<dbReference type="InterPro" id="IPR017884">
    <property type="entry name" value="SANT_dom"/>
</dbReference>
<proteinExistence type="predicted"/>